<reference evidence="1 2" key="1">
    <citation type="submission" date="2019-07" db="EMBL/GenBank/DDBJ databases">
        <title>Whole genome shotgun sequence of Vibrio sagamiensis NBRC 104589.</title>
        <authorList>
            <person name="Hosoyama A."/>
            <person name="Uohara A."/>
            <person name="Ohji S."/>
            <person name="Ichikawa N."/>
        </authorList>
    </citation>
    <scope>NUCLEOTIDE SEQUENCE [LARGE SCALE GENOMIC DNA]</scope>
    <source>
        <strain evidence="1 2">NBRC 104589</strain>
    </source>
</reference>
<evidence type="ECO:0000313" key="1">
    <source>
        <dbReference type="EMBL" id="GEM76120.1"/>
    </source>
</evidence>
<name>A0A511QFN8_9VIBR</name>
<gene>
    <name evidence="1" type="ORF">VSA01S_22320</name>
</gene>
<organism evidence="1 2">
    <name type="scientific">Vibrio sagamiensis NBRC 104589</name>
    <dbReference type="NCBI Taxonomy" id="1219064"/>
    <lineage>
        <taxon>Bacteria</taxon>
        <taxon>Pseudomonadati</taxon>
        <taxon>Pseudomonadota</taxon>
        <taxon>Gammaproteobacteria</taxon>
        <taxon>Vibrionales</taxon>
        <taxon>Vibrionaceae</taxon>
        <taxon>Vibrio</taxon>
    </lineage>
</organism>
<sequence>MTERTTMIKIIIFEGIMKSNFPISKTNHLIQQYEGANTSFNIRSVFNKKIKPPFTAINLAVKKVHNQYIINKAIKMTLVEAEKPTKKESNIQYETLYNHVIFRATSEVNSHLVQKADEIVKKVDKTQAKDRISKARNNIEEELKSFMKVDNLMNSGPLYAFLTSQMEGSMKSLNKNERDAMRKSAYEQLDQHIDKIIKNKKLNTHSIQEVKQHVNLLVSKEFAETKRTFNKLLRRNQDFPIKSQKIS</sequence>
<dbReference type="RefSeq" id="WP_158000791.1">
    <property type="nucleotide sequence ID" value="NZ_BAOJ01000098.1"/>
</dbReference>
<protein>
    <submittedName>
        <fullName evidence="1">Uncharacterized protein</fullName>
    </submittedName>
</protein>
<keyword evidence="2" id="KW-1185">Reference proteome</keyword>
<comment type="caution">
    <text evidence="1">The sequence shown here is derived from an EMBL/GenBank/DDBJ whole genome shotgun (WGS) entry which is preliminary data.</text>
</comment>
<dbReference type="EMBL" id="BJXJ01000020">
    <property type="protein sequence ID" value="GEM76120.1"/>
    <property type="molecule type" value="Genomic_DNA"/>
</dbReference>
<dbReference type="AlphaFoldDB" id="A0A511QFN8"/>
<dbReference type="Proteomes" id="UP000321922">
    <property type="component" value="Unassembled WGS sequence"/>
</dbReference>
<accession>A0A511QFN8</accession>
<evidence type="ECO:0000313" key="2">
    <source>
        <dbReference type="Proteomes" id="UP000321922"/>
    </source>
</evidence>
<proteinExistence type="predicted"/>